<keyword evidence="4" id="KW-0479">Metal-binding</keyword>
<keyword evidence="5 8" id="KW-0378">Hydrolase</keyword>
<evidence type="ECO:0000256" key="4">
    <source>
        <dbReference type="ARBA" id="ARBA00022723"/>
    </source>
</evidence>
<dbReference type="PANTHER" id="PTHR12992:SF11">
    <property type="entry name" value="MITOCHONDRIAL COENZYME A DIPHOSPHATASE NUDT8"/>
    <property type="match status" value="1"/>
</dbReference>
<evidence type="ECO:0000256" key="1">
    <source>
        <dbReference type="ARBA" id="ARBA00001936"/>
    </source>
</evidence>
<dbReference type="PRINTS" id="PR00502">
    <property type="entry name" value="NUDIXFAMILY"/>
</dbReference>
<dbReference type="Proteomes" id="UP001160130">
    <property type="component" value="Unassembled WGS sequence"/>
</dbReference>
<gene>
    <name evidence="10" type="ORF">M2272_002130</name>
</gene>
<comment type="similarity">
    <text evidence="3 8">Belongs to the Nudix hydrolase family.</text>
</comment>
<organism evidence="10 11">
    <name type="scientific">Mycolicibacterium frederiksbergense</name>
    <dbReference type="NCBI Taxonomy" id="117567"/>
    <lineage>
        <taxon>Bacteria</taxon>
        <taxon>Bacillati</taxon>
        <taxon>Actinomycetota</taxon>
        <taxon>Actinomycetes</taxon>
        <taxon>Mycobacteriales</taxon>
        <taxon>Mycobacteriaceae</taxon>
        <taxon>Mycolicibacterium</taxon>
    </lineage>
</organism>
<reference evidence="10 11" key="1">
    <citation type="submission" date="2023-04" db="EMBL/GenBank/DDBJ databases">
        <title>Forest soil microbial communities from Buena Vista Peninsula, Colon Province, Panama.</title>
        <authorList>
            <person name="Bouskill N."/>
        </authorList>
    </citation>
    <scope>NUCLEOTIDE SEQUENCE [LARGE SCALE GENOMIC DNA]</scope>
    <source>
        <strain evidence="10 11">AC80</strain>
    </source>
</reference>
<dbReference type="InterPro" id="IPR020084">
    <property type="entry name" value="NUDIX_hydrolase_CS"/>
</dbReference>
<comment type="cofactor">
    <cofactor evidence="1">
        <name>Mn(2+)</name>
        <dbReference type="ChEBI" id="CHEBI:29035"/>
    </cofactor>
</comment>
<evidence type="ECO:0000313" key="11">
    <source>
        <dbReference type="Proteomes" id="UP001160130"/>
    </source>
</evidence>
<comment type="caution">
    <text evidence="10">The sequence shown here is derived from an EMBL/GenBank/DDBJ whole genome shotgun (WGS) entry which is preliminary data.</text>
</comment>
<dbReference type="PROSITE" id="PS00893">
    <property type="entry name" value="NUDIX_BOX"/>
    <property type="match status" value="1"/>
</dbReference>
<dbReference type="SUPFAM" id="SSF55811">
    <property type="entry name" value="Nudix"/>
    <property type="match status" value="1"/>
</dbReference>
<dbReference type="PANTHER" id="PTHR12992">
    <property type="entry name" value="NUDIX HYDROLASE"/>
    <property type="match status" value="1"/>
</dbReference>
<evidence type="ECO:0000256" key="2">
    <source>
        <dbReference type="ARBA" id="ARBA00001946"/>
    </source>
</evidence>
<dbReference type="InterPro" id="IPR000086">
    <property type="entry name" value="NUDIX_hydrolase_dom"/>
</dbReference>
<keyword evidence="11" id="KW-1185">Reference proteome</keyword>
<dbReference type="Pfam" id="PF00293">
    <property type="entry name" value="NUDIX"/>
    <property type="match status" value="1"/>
</dbReference>
<evidence type="ECO:0000256" key="6">
    <source>
        <dbReference type="ARBA" id="ARBA00022842"/>
    </source>
</evidence>
<comment type="cofactor">
    <cofactor evidence="2">
        <name>Mg(2+)</name>
        <dbReference type="ChEBI" id="CHEBI:18420"/>
    </cofactor>
</comment>
<dbReference type="PROSITE" id="PS51462">
    <property type="entry name" value="NUDIX"/>
    <property type="match status" value="1"/>
</dbReference>
<evidence type="ECO:0000256" key="5">
    <source>
        <dbReference type="ARBA" id="ARBA00022801"/>
    </source>
</evidence>
<evidence type="ECO:0000256" key="8">
    <source>
        <dbReference type="RuleBase" id="RU003476"/>
    </source>
</evidence>
<dbReference type="InterPro" id="IPR020476">
    <property type="entry name" value="Nudix_hydrolase"/>
</dbReference>
<evidence type="ECO:0000313" key="10">
    <source>
        <dbReference type="EMBL" id="MDH6195490.1"/>
    </source>
</evidence>
<sequence length="274" mass="29915">MALRAVIPTNHFYHSFNKGAWAFTGAAAVAAYGRAVTISYDDALRERIQTHLDGHDRRVVTDPTKRHAAVAVVIVDSEVGEDRVDPAPVEDWIGGRPMPEPGLDGRMVDVSGGASFLLCRRTSRLSSHPAQWALPGGRLDPGETAIDAALRELDEEVGVSLSESAVLGLLDDYPTRSGYVITPVVMWGDGRLDLRPAPDEVVAAYRVGLHQLHREDSPRFVTIPESPRPVVQIPLGGDLIHAPTGAVLLQLRWLGLEGRHDPVDELEQPVFAWR</sequence>
<feature type="domain" description="Nudix hydrolase" evidence="9">
    <location>
        <begin position="65"/>
        <end position="231"/>
    </location>
</feature>
<accession>A0ABT6KZN4</accession>
<keyword evidence="7" id="KW-0464">Manganese</keyword>
<dbReference type="EMBL" id="JARXVE010000003">
    <property type="protein sequence ID" value="MDH6195490.1"/>
    <property type="molecule type" value="Genomic_DNA"/>
</dbReference>
<dbReference type="InterPro" id="IPR015797">
    <property type="entry name" value="NUDIX_hydrolase-like_dom_sf"/>
</dbReference>
<evidence type="ECO:0000259" key="9">
    <source>
        <dbReference type="PROSITE" id="PS51462"/>
    </source>
</evidence>
<name>A0ABT6KZN4_9MYCO</name>
<keyword evidence="6" id="KW-0460">Magnesium</keyword>
<evidence type="ECO:0000256" key="3">
    <source>
        <dbReference type="ARBA" id="ARBA00005582"/>
    </source>
</evidence>
<dbReference type="InterPro" id="IPR045121">
    <property type="entry name" value="CoAse"/>
</dbReference>
<protein>
    <submittedName>
        <fullName evidence="10">8-oxo-dGTP pyrophosphatase MutT (NUDIX family)</fullName>
    </submittedName>
</protein>
<proteinExistence type="inferred from homology"/>
<dbReference type="Gene3D" id="3.90.79.10">
    <property type="entry name" value="Nucleoside Triphosphate Pyrophosphohydrolase"/>
    <property type="match status" value="1"/>
</dbReference>
<evidence type="ECO:0000256" key="7">
    <source>
        <dbReference type="ARBA" id="ARBA00023211"/>
    </source>
</evidence>
<dbReference type="CDD" id="cd03426">
    <property type="entry name" value="NUDIX_CoAse_Nudt7"/>
    <property type="match status" value="1"/>
</dbReference>